<dbReference type="SUPFAM" id="SSF55821">
    <property type="entry name" value="YrdC/RibB"/>
    <property type="match status" value="1"/>
</dbReference>
<sequence>MPAIHDTADPASLLAGIRAARTAIAAGRCIVMPTDTVYGIAADAFSHQAVAGLLAAKGRDRGFPPPVLVADRHMAAALAERIPAEIEPLLDAHWPGPLTVIVRAQSSLAWDLGDTGGTVALRVPDHPIAIGLLQETGPLAVSSANLHGMPAPTEAAAAAEMLGESVALVLDAGTVGGQAPGQQPAGANNGSTILDCSSEGVFRIVRQGVLPRETIAAVLGEQLQAAAPAEGGQADPPAAG</sequence>
<dbReference type="Gene3D" id="3.90.870.10">
    <property type="entry name" value="DHBP synthase"/>
    <property type="match status" value="1"/>
</dbReference>
<dbReference type="AlphaFoldDB" id="A0AA94HJZ6"/>
<dbReference type="GO" id="GO:0005737">
    <property type="term" value="C:cytoplasm"/>
    <property type="evidence" value="ECO:0007669"/>
    <property type="project" value="UniProtKB-SubCell"/>
</dbReference>
<feature type="domain" description="YrdC-like" evidence="12">
    <location>
        <begin position="14"/>
        <end position="210"/>
    </location>
</feature>
<evidence type="ECO:0000256" key="6">
    <source>
        <dbReference type="ARBA" id="ARBA00022694"/>
    </source>
</evidence>
<dbReference type="PROSITE" id="PS51163">
    <property type="entry name" value="YRDC"/>
    <property type="match status" value="1"/>
</dbReference>
<dbReference type="EC" id="2.7.7.87" evidence="3"/>
<comment type="similarity">
    <text evidence="2">Belongs to the SUA5 family.</text>
</comment>
<dbReference type="InterPro" id="IPR050156">
    <property type="entry name" value="TC-AMP_synthase_SUA5"/>
</dbReference>
<reference evidence="13 14" key="1">
    <citation type="submission" date="2016-10" db="EMBL/GenBank/DDBJ databases">
        <authorList>
            <person name="Varghese N."/>
            <person name="Submissions S."/>
        </authorList>
    </citation>
    <scope>NUCLEOTIDE SEQUENCE [LARGE SCALE GENOMIC DNA]</scope>
    <source>
        <strain evidence="13 14">IAM 15147</strain>
    </source>
</reference>
<evidence type="ECO:0000256" key="2">
    <source>
        <dbReference type="ARBA" id="ARBA00007663"/>
    </source>
</evidence>
<evidence type="ECO:0000256" key="10">
    <source>
        <dbReference type="ARBA" id="ARBA00029774"/>
    </source>
</evidence>
<organism evidence="13 14">
    <name type="scientific">Agrococcus baldri</name>
    <dbReference type="NCBI Taxonomy" id="153730"/>
    <lineage>
        <taxon>Bacteria</taxon>
        <taxon>Bacillati</taxon>
        <taxon>Actinomycetota</taxon>
        <taxon>Actinomycetes</taxon>
        <taxon>Micrococcales</taxon>
        <taxon>Microbacteriaceae</taxon>
        <taxon>Agrococcus</taxon>
    </lineage>
</organism>
<comment type="catalytic activity">
    <reaction evidence="11">
        <text>L-threonine + hydrogencarbonate + ATP = L-threonylcarbamoyladenylate + diphosphate + H2O</text>
        <dbReference type="Rhea" id="RHEA:36407"/>
        <dbReference type="ChEBI" id="CHEBI:15377"/>
        <dbReference type="ChEBI" id="CHEBI:17544"/>
        <dbReference type="ChEBI" id="CHEBI:30616"/>
        <dbReference type="ChEBI" id="CHEBI:33019"/>
        <dbReference type="ChEBI" id="CHEBI:57926"/>
        <dbReference type="ChEBI" id="CHEBI:73682"/>
        <dbReference type="EC" id="2.7.7.87"/>
    </reaction>
</comment>
<dbReference type="RefSeq" id="WP_092915005.1">
    <property type="nucleotide sequence ID" value="NZ_FOZN01000001.1"/>
</dbReference>
<keyword evidence="5" id="KW-0808">Transferase</keyword>
<comment type="subcellular location">
    <subcellularLocation>
        <location evidence="1">Cytoplasm</location>
    </subcellularLocation>
</comment>
<dbReference type="GO" id="GO:0061710">
    <property type="term" value="F:L-threonylcarbamoyladenylate synthase"/>
    <property type="evidence" value="ECO:0007669"/>
    <property type="project" value="UniProtKB-EC"/>
</dbReference>
<proteinExistence type="inferred from homology"/>
<dbReference type="Pfam" id="PF01300">
    <property type="entry name" value="Sua5_yciO_yrdC"/>
    <property type="match status" value="1"/>
</dbReference>
<keyword evidence="4" id="KW-0963">Cytoplasm</keyword>
<evidence type="ECO:0000256" key="5">
    <source>
        <dbReference type="ARBA" id="ARBA00022679"/>
    </source>
</evidence>
<evidence type="ECO:0000256" key="9">
    <source>
        <dbReference type="ARBA" id="ARBA00022840"/>
    </source>
</evidence>
<protein>
    <recommendedName>
        <fullName evidence="10">L-threonylcarbamoyladenylate synthase</fullName>
        <ecNumber evidence="3">2.7.7.87</ecNumber>
    </recommendedName>
    <alternativeName>
        <fullName evidence="10">L-threonylcarbamoyladenylate synthase</fullName>
    </alternativeName>
</protein>
<dbReference type="Proteomes" id="UP000198506">
    <property type="component" value="Unassembled WGS sequence"/>
</dbReference>
<evidence type="ECO:0000256" key="1">
    <source>
        <dbReference type="ARBA" id="ARBA00004496"/>
    </source>
</evidence>
<comment type="caution">
    <text evidence="13">The sequence shown here is derived from an EMBL/GenBank/DDBJ whole genome shotgun (WGS) entry which is preliminary data.</text>
</comment>
<gene>
    <name evidence="13" type="ORF">SAMN04487783_0198</name>
</gene>
<dbReference type="EMBL" id="FOZN01000001">
    <property type="protein sequence ID" value="SFR98218.1"/>
    <property type="molecule type" value="Genomic_DNA"/>
</dbReference>
<evidence type="ECO:0000313" key="14">
    <source>
        <dbReference type="Proteomes" id="UP000198506"/>
    </source>
</evidence>
<name>A0AA94HJZ6_9MICO</name>
<dbReference type="InterPro" id="IPR017945">
    <property type="entry name" value="DHBP_synth_RibB-like_a/b_dom"/>
</dbReference>
<evidence type="ECO:0000256" key="7">
    <source>
        <dbReference type="ARBA" id="ARBA00022695"/>
    </source>
</evidence>
<keyword evidence="14" id="KW-1185">Reference proteome</keyword>
<dbReference type="GO" id="GO:0000049">
    <property type="term" value="F:tRNA binding"/>
    <property type="evidence" value="ECO:0007669"/>
    <property type="project" value="TreeGrafter"/>
</dbReference>
<evidence type="ECO:0000313" key="13">
    <source>
        <dbReference type="EMBL" id="SFR98218.1"/>
    </source>
</evidence>
<keyword evidence="6" id="KW-0819">tRNA processing</keyword>
<keyword evidence="9" id="KW-0067">ATP-binding</keyword>
<dbReference type="NCBIfam" id="TIGR00057">
    <property type="entry name" value="L-threonylcarbamoyladenylate synthase"/>
    <property type="match status" value="1"/>
</dbReference>
<dbReference type="GO" id="GO:0008033">
    <property type="term" value="P:tRNA processing"/>
    <property type="evidence" value="ECO:0007669"/>
    <property type="project" value="UniProtKB-KW"/>
</dbReference>
<evidence type="ECO:0000256" key="11">
    <source>
        <dbReference type="ARBA" id="ARBA00048366"/>
    </source>
</evidence>
<dbReference type="GO" id="GO:0005524">
    <property type="term" value="F:ATP binding"/>
    <property type="evidence" value="ECO:0007669"/>
    <property type="project" value="UniProtKB-KW"/>
</dbReference>
<keyword evidence="8" id="KW-0547">Nucleotide-binding</keyword>
<dbReference type="GO" id="GO:0003725">
    <property type="term" value="F:double-stranded RNA binding"/>
    <property type="evidence" value="ECO:0007669"/>
    <property type="project" value="InterPro"/>
</dbReference>
<evidence type="ECO:0000256" key="8">
    <source>
        <dbReference type="ARBA" id="ARBA00022741"/>
    </source>
</evidence>
<evidence type="ECO:0000259" key="12">
    <source>
        <dbReference type="PROSITE" id="PS51163"/>
    </source>
</evidence>
<dbReference type="GO" id="GO:0006450">
    <property type="term" value="P:regulation of translational fidelity"/>
    <property type="evidence" value="ECO:0007669"/>
    <property type="project" value="TreeGrafter"/>
</dbReference>
<keyword evidence="7" id="KW-0548">Nucleotidyltransferase</keyword>
<dbReference type="InterPro" id="IPR006070">
    <property type="entry name" value="Sua5-like_dom"/>
</dbReference>
<dbReference type="PANTHER" id="PTHR17490">
    <property type="entry name" value="SUA5"/>
    <property type="match status" value="1"/>
</dbReference>
<dbReference type="PANTHER" id="PTHR17490:SF16">
    <property type="entry name" value="THREONYLCARBAMOYL-AMP SYNTHASE"/>
    <property type="match status" value="1"/>
</dbReference>
<accession>A0AA94HJZ6</accession>
<evidence type="ECO:0000256" key="4">
    <source>
        <dbReference type="ARBA" id="ARBA00022490"/>
    </source>
</evidence>
<evidence type="ECO:0000256" key="3">
    <source>
        <dbReference type="ARBA" id="ARBA00012584"/>
    </source>
</evidence>